<proteinExistence type="predicted"/>
<gene>
    <name evidence="2" type="ORF">L227DRAFT_565011</name>
</gene>
<organism evidence="2 3">
    <name type="scientific">Lentinus tigrinus ALCF2SS1-6</name>
    <dbReference type="NCBI Taxonomy" id="1328759"/>
    <lineage>
        <taxon>Eukaryota</taxon>
        <taxon>Fungi</taxon>
        <taxon>Dikarya</taxon>
        <taxon>Basidiomycota</taxon>
        <taxon>Agaricomycotina</taxon>
        <taxon>Agaricomycetes</taxon>
        <taxon>Polyporales</taxon>
        <taxon>Polyporaceae</taxon>
        <taxon>Lentinus</taxon>
    </lineage>
</organism>
<dbReference type="AlphaFoldDB" id="A0A5C2S544"/>
<feature type="region of interest" description="Disordered" evidence="1">
    <location>
        <begin position="200"/>
        <end position="276"/>
    </location>
</feature>
<dbReference type="Proteomes" id="UP000313359">
    <property type="component" value="Unassembled WGS sequence"/>
</dbReference>
<reference evidence="2" key="1">
    <citation type="journal article" date="2018" name="Genome Biol. Evol.">
        <title>Genomics and development of Lentinus tigrinus, a white-rot wood-decaying mushroom with dimorphic fruiting bodies.</title>
        <authorList>
            <person name="Wu B."/>
            <person name="Xu Z."/>
            <person name="Knudson A."/>
            <person name="Carlson A."/>
            <person name="Chen N."/>
            <person name="Kovaka S."/>
            <person name="LaButti K."/>
            <person name="Lipzen A."/>
            <person name="Pennachio C."/>
            <person name="Riley R."/>
            <person name="Schakwitz W."/>
            <person name="Umezawa K."/>
            <person name="Ohm R.A."/>
            <person name="Grigoriev I.V."/>
            <person name="Nagy L.G."/>
            <person name="Gibbons J."/>
            <person name="Hibbett D."/>
        </authorList>
    </citation>
    <scope>NUCLEOTIDE SEQUENCE [LARGE SCALE GENOMIC DNA]</scope>
    <source>
        <strain evidence="2">ALCF2SS1-6</strain>
    </source>
</reference>
<name>A0A5C2S544_9APHY</name>
<feature type="compositionally biased region" description="Basic and acidic residues" evidence="1">
    <location>
        <begin position="204"/>
        <end position="215"/>
    </location>
</feature>
<evidence type="ECO:0000313" key="2">
    <source>
        <dbReference type="EMBL" id="RPD58099.1"/>
    </source>
</evidence>
<dbReference type="EMBL" id="ML122277">
    <property type="protein sequence ID" value="RPD58099.1"/>
    <property type="molecule type" value="Genomic_DNA"/>
</dbReference>
<keyword evidence="3" id="KW-1185">Reference proteome</keyword>
<evidence type="ECO:0000313" key="3">
    <source>
        <dbReference type="Proteomes" id="UP000313359"/>
    </source>
</evidence>
<protein>
    <submittedName>
        <fullName evidence="2">Uncharacterized protein</fullName>
    </submittedName>
</protein>
<accession>A0A5C2S544</accession>
<feature type="region of interest" description="Disordered" evidence="1">
    <location>
        <begin position="72"/>
        <end position="101"/>
    </location>
</feature>
<evidence type="ECO:0000256" key="1">
    <source>
        <dbReference type="SAM" id="MobiDB-lite"/>
    </source>
</evidence>
<feature type="compositionally biased region" description="Acidic residues" evidence="1">
    <location>
        <begin position="216"/>
        <end position="225"/>
    </location>
</feature>
<sequence>MAWPGGRWGNWTAPESQRLNCVLRTLVLHNFSTWYGMLENSFCCAPGGEAPGEAPPSQRSRRHVPAVALDLQTEEPDAPTEAQMATPRGHDEGRVSDSEGRCGMAGREAQEVMQAIAFRTLVHRCDAGEIAYELLEATVTVCVDIDRESSRGSLALRGSYPSYTIHESVPSRVHTGYSAQLANNRVVNCPTRSLPTIPFSVSRCETRRPDGKLGSEDGDGGDEPSETQASEWGGGRRDQEAAVDLQMATRRSTQTSGRRDRGWEDTRLGGRGEWDT</sequence>
<feature type="compositionally biased region" description="Basic and acidic residues" evidence="1">
    <location>
        <begin position="257"/>
        <end position="276"/>
    </location>
</feature>
<feature type="compositionally biased region" description="Basic and acidic residues" evidence="1">
    <location>
        <begin position="88"/>
        <end position="100"/>
    </location>
</feature>